<protein>
    <submittedName>
        <fullName evidence="2">Helix-turn-helix domain-containing protein</fullName>
    </submittedName>
</protein>
<organism evidence="2 3">
    <name type="scientific">Phocaeicola dorei</name>
    <dbReference type="NCBI Taxonomy" id="357276"/>
    <lineage>
        <taxon>Bacteria</taxon>
        <taxon>Pseudomonadati</taxon>
        <taxon>Bacteroidota</taxon>
        <taxon>Bacteroidia</taxon>
        <taxon>Bacteroidales</taxon>
        <taxon>Bacteroidaceae</taxon>
        <taxon>Phocaeicola</taxon>
    </lineage>
</organism>
<dbReference type="SUPFAM" id="SSF46955">
    <property type="entry name" value="Putative DNA-binding domain"/>
    <property type="match status" value="1"/>
</dbReference>
<evidence type="ECO:0000313" key="2">
    <source>
        <dbReference type="EMBL" id="WHX09361.1"/>
    </source>
</evidence>
<evidence type="ECO:0000313" key="3">
    <source>
        <dbReference type="Proteomes" id="UP001177934"/>
    </source>
</evidence>
<dbReference type="InterPro" id="IPR009061">
    <property type="entry name" value="DNA-bd_dom_put_sf"/>
</dbReference>
<sequence>MYNEYQQKNMVDIMSLTKMGGQVALTVTPEDLHHFANALLAQSRKEWEEQAASARKEESEETFLTTEEVCKIFNVCPATLWQWHRTGYLQHIKFGNKNMYSASSVKAITHARSINETVAGYCKRTSKVDKEIASLNNNERKEVDGNHA</sequence>
<evidence type="ECO:0000259" key="1">
    <source>
        <dbReference type="Pfam" id="PF12728"/>
    </source>
</evidence>
<dbReference type="AlphaFoldDB" id="A0AA95HMT9"/>
<name>A0AA95HMT9_9BACT</name>
<dbReference type="EMBL" id="CP126056">
    <property type="protein sequence ID" value="WHX09361.1"/>
    <property type="molecule type" value="Genomic_DNA"/>
</dbReference>
<proteinExistence type="predicted"/>
<accession>A0AA95HMT9</accession>
<dbReference type="Proteomes" id="UP001177934">
    <property type="component" value="Chromosome"/>
</dbReference>
<feature type="domain" description="Helix-turn-helix" evidence="1">
    <location>
        <begin position="63"/>
        <end position="107"/>
    </location>
</feature>
<dbReference type="Gene3D" id="1.10.1660.10">
    <property type="match status" value="1"/>
</dbReference>
<gene>
    <name evidence="2" type="ORF">QNN11_18830</name>
</gene>
<dbReference type="Pfam" id="PF12728">
    <property type="entry name" value="HTH_17"/>
    <property type="match status" value="1"/>
</dbReference>
<reference evidence="2" key="1">
    <citation type="journal article" date="2023" name="Nat. Commun.">
        <title>Identification of a novel Human Milk Oligosaccharides utilization cluster in the infant gut commensal Bacteroides dorei.</title>
        <authorList>
            <person name="Kijner S."/>
            <person name="Ennis D."/>
            <person name="Shmorak S."/>
            <person name="Florentin A."/>
            <person name="Yassour M."/>
        </authorList>
    </citation>
    <scope>NUCLEOTIDE SEQUENCE</scope>
    <source>
        <strain evidence="2">2</strain>
    </source>
</reference>
<dbReference type="InterPro" id="IPR041657">
    <property type="entry name" value="HTH_17"/>
</dbReference>